<proteinExistence type="predicted"/>
<dbReference type="RefSeq" id="WP_157309899.1">
    <property type="nucleotide sequence ID" value="NZ_WRXN01000027.1"/>
</dbReference>
<dbReference type="InterPro" id="IPR013320">
    <property type="entry name" value="ConA-like_dom_sf"/>
</dbReference>
<dbReference type="Pfam" id="PF16356">
    <property type="entry name" value="DUF4983"/>
    <property type="match status" value="1"/>
</dbReference>
<dbReference type="SUPFAM" id="SSF49899">
    <property type="entry name" value="Concanavalin A-like lectins/glucanases"/>
    <property type="match status" value="1"/>
</dbReference>
<reference evidence="3 4" key="1">
    <citation type="submission" date="2019-12" db="EMBL/GenBank/DDBJ databases">
        <title>Chitinophaga sp. strain ysch24 (GDMCC 1.1355), whole genome shotgun sequence.</title>
        <authorList>
            <person name="Zhang X."/>
        </authorList>
    </citation>
    <scope>NUCLEOTIDE SEQUENCE [LARGE SCALE GENOMIC DNA]</scope>
    <source>
        <strain evidence="4">ysch24</strain>
    </source>
</reference>
<dbReference type="GO" id="GO:0005975">
    <property type="term" value="P:carbohydrate metabolic process"/>
    <property type="evidence" value="ECO:0007669"/>
    <property type="project" value="UniProtKB-ARBA"/>
</dbReference>
<protein>
    <submittedName>
        <fullName evidence="3">DUF4983 domain-containing protein</fullName>
    </submittedName>
</protein>
<dbReference type="InterPro" id="IPR002591">
    <property type="entry name" value="Phosphodiest/P_Trfase"/>
</dbReference>
<evidence type="ECO:0000313" key="4">
    <source>
        <dbReference type="Proteomes" id="UP000461730"/>
    </source>
</evidence>
<name>A0A7K1UDM3_9BACT</name>
<dbReference type="Pfam" id="PF01663">
    <property type="entry name" value="Phosphodiest"/>
    <property type="match status" value="1"/>
</dbReference>
<evidence type="ECO:0000313" key="3">
    <source>
        <dbReference type="EMBL" id="MVT12484.1"/>
    </source>
</evidence>
<dbReference type="SUPFAM" id="SSF53649">
    <property type="entry name" value="Alkaline phosphatase-like"/>
    <property type="match status" value="1"/>
</dbReference>
<dbReference type="AlphaFoldDB" id="A0A7K1UDM3"/>
<evidence type="ECO:0000259" key="2">
    <source>
        <dbReference type="Pfam" id="PF16356"/>
    </source>
</evidence>
<dbReference type="InterPro" id="IPR017850">
    <property type="entry name" value="Alkaline_phosphatase_core_sf"/>
</dbReference>
<dbReference type="Proteomes" id="UP000461730">
    <property type="component" value="Unassembled WGS sequence"/>
</dbReference>
<sequence length="581" mass="65001">MYCNIQHFKWLALMMTGMLLAACNKGFDRMLEEREYEDTTGVTARTPKILFLVIDGARGESVRDAQAPHLNGMAEHAIYSWNSISDTLYLRTTGWADLLTGVHKEKHGVISNTLSDNQLGRYPVFFEHIKTRMPAFRIAAYSSSDSLGSMLMSGADVNRTFNNNDEATFQAILDELKVDTAGLVFGQFSNVMEAGRQYGFDAGIPEYKAAILQADDYAGRILAALQQRQQYQQEDWLVIVTSGNGGPYTIDPSNDDGTILSNTKVNTFTFYYSPRYAPSFVDRPYTGNRYSGKSVRLYGNTAATAVYATITQGKEDYNLGSSNEATIALKIKKNKTSYGDYSYTYPSILGNNMSMDWWNNTGWNISLEVNGWGVHYGQSGAGFNMSTGANIADGRWHDITTVFVNRDGKRYIRLYTDGAFNTEGEITGYGNFDTDSPLTLGFMPGNVTDNNRWLNAYITEVRFWRAALPDSVISAYVCAPELPSSHPYKDYLIGYWPCKDGFGGVFKDQTEYAHDFVINGSYKWDDFSDLVCPNSSSNLSQLVPQPVDIARQVLNWLQIAADTKWELDGRVWVTSYISVGK</sequence>
<feature type="signal peptide" evidence="1">
    <location>
        <begin position="1"/>
        <end position="21"/>
    </location>
</feature>
<feature type="domain" description="DUF4983" evidence="2">
    <location>
        <begin position="484"/>
        <end position="573"/>
    </location>
</feature>
<dbReference type="InterPro" id="IPR032309">
    <property type="entry name" value="DUF4983"/>
</dbReference>
<comment type="caution">
    <text evidence="3">The sequence shown here is derived from an EMBL/GenBank/DDBJ whole genome shotgun (WGS) entry which is preliminary data.</text>
</comment>
<organism evidence="3 4">
    <name type="scientific">Chitinophaga tropicalis</name>
    <dbReference type="NCBI Taxonomy" id="2683588"/>
    <lineage>
        <taxon>Bacteria</taxon>
        <taxon>Pseudomonadati</taxon>
        <taxon>Bacteroidota</taxon>
        <taxon>Chitinophagia</taxon>
        <taxon>Chitinophagales</taxon>
        <taxon>Chitinophagaceae</taxon>
        <taxon>Chitinophaga</taxon>
    </lineage>
</organism>
<dbReference type="Gene3D" id="2.60.120.200">
    <property type="match status" value="1"/>
</dbReference>
<dbReference type="Gene3D" id="3.40.720.10">
    <property type="entry name" value="Alkaline Phosphatase, subunit A"/>
    <property type="match status" value="1"/>
</dbReference>
<keyword evidence="1" id="KW-0732">Signal</keyword>
<dbReference type="GO" id="GO:0004553">
    <property type="term" value="F:hydrolase activity, hydrolyzing O-glycosyl compounds"/>
    <property type="evidence" value="ECO:0007669"/>
    <property type="project" value="UniProtKB-ARBA"/>
</dbReference>
<accession>A0A7K1UDM3</accession>
<feature type="chain" id="PRO_5029620948" evidence="1">
    <location>
        <begin position="22"/>
        <end position="581"/>
    </location>
</feature>
<gene>
    <name evidence="3" type="ORF">GO493_29800</name>
</gene>
<evidence type="ECO:0000256" key="1">
    <source>
        <dbReference type="SAM" id="SignalP"/>
    </source>
</evidence>
<dbReference type="EMBL" id="WRXN01000027">
    <property type="protein sequence ID" value="MVT12484.1"/>
    <property type="molecule type" value="Genomic_DNA"/>
</dbReference>
<dbReference type="Pfam" id="PF13385">
    <property type="entry name" value="Laminin_G_3"/>
    <property type="match status" value="1"/>
</dbReference>
<keyword evidence="4" id="KW-1185">Reference proteome</keyword>